<name>A0AAV7Q7N3_PLEWA</name>
<keyword evidence="3" id="KW-1185">Reference proteome</keyword>
<evidence type="ECO:0000313" key="3">
    <source>
        <dbReference type="Proteomes" id="UP001066276"/>
    </source>
</evidence>
<organism evidence="2 3">
    <name type="scientific">Pleurodeles waltl</name>
    <name type="common">Iberian ribbed newt</name>
    <dbReference type="NCBI Taxonomy" id="8319"/>
    <lineage>
        <taxon>Eukaryota</taxon>
        <taxon>Metazoa</taxon>
        <taxon>Chordata</taxon>
        <taxon>Craniata</taxon>
        <taxon>Vertebrata</taxon>
        <taxon>Euteleostomi</taxon>
        <taxon>Amphibia</taxon>
        <taxon>Batrachia</taxon>
        <taxon>Caudata</taxon>
        <taxon>Salamandroidea</taxon>
        <taxon>Salamandridae</taxon>
        <taxon>Pleurodelinae</taxon>
        <taxon>Pleurodeles</taxon>
    </lineage>
</organism>
<reference evidence="2" key="1">
    <citation type="journal article" date="2022" name="bioRxiv">
        <title>Sequencing and chromosome-scale assembly of the giantPleurodeles waltlgenome.</title>
        <authorList>
            <person name="Brown T."/>
            <person name="Elewa A."/>
            <person name="Iarovenko S."/>
            <person name="Subramanian E."/>
            <person name="Araus A.J."/>
            <person name="Petzold A."/>
            <person name="Susuki M."/>
            <person name="Suzuki K.-i.T."/>
            <person name="Hayashi T."/>
            <person name="Toyoda A."/>
            <person name="Oliveira C."/>
            <person name="Osipova E."/>
            <person name="Leigh N.D."/>
            <person name="Simon A."/>
            <person name="Yun M.H."/>
        </authorList>
    </citation>
    <scope>NUCLEOTIDE SEQUENCE</scope>
    <source>
        <strain evidence="2">20211129_DDA</strain>
        <tissue evidence="2">Liver</tissue>
    </source>
</reference>
<feature type="region of interest" description="Disordered" evidence="1">
    <location>
        <begin position="25"/>
        <end position="90"/>
    </location>
</feature>
<dbReference type="AlphaFoldDB" id="A0AAV7Q7N3"/>
<comment type="caution">
    <text evidence="2">The sequence shown here is derived from an EMBL/GenBank/DDBJ whole genome shotgun (WGS) entry which is preliminary data.</text>
</comment>
<dbReference type="EMBL" id="JANPWB010000010">
    <property type="protein sequence ID" value="KAJ1135566.1"/>
    <property type="molecule type" value="Genomic_DNA"/>
</dbReference>
<protein>
    <submittedName>
        <fullName evidence="2">Uncharacterized protein</fullName>
    </submittedName>
</protein>
<evidence type="ECO:0000256" key="1">
    <source>
        <dbReference type="SAM" id="MobiDB-lite"/>
    </source>
</evidence>
<gene>
    <name evidence="2" type="ORF">NDU88_002004</name>
</gene>
<dbReference type="Proteomes" id="UP001066276">
    <property type="component" value="Chromosome 6"/>
</dbReference>
<evidence type="ECO:0000313" key="2">
    <source>
        <dbReference type="EMBL" id="KAJ1135566.1"/>
    </source>
</evidence>
<accession>A0AAV7Q7N3</accession>
<proteinExistence type="predicted"/>
<sequence length="116" mass="12921">MPLGFRFTSGQISADLVPADWHARGIEQRAGPAPLIVEDPHLPSPTKPPPHFEETPMTTERQAPPPQVRGTTRKDTTKIGSRKRKTGNNGKRYDIAWLKVTDIVPTWSPSHARLHS</sequence>